<gene>
    <name evidence="1" type="ORF">PRUB_a4117</name>
</gene>
<dbReference type="EMBL" id="AHCD03000036">
    <property type="protein sequence ID" value="KAF7785459.1"/>
    <property type="molecule type" value="Genomic_DNA"/>
</dbReference>
<evidence type="ECO:0000313" key="2">
    <source>
        <dbReference type="Proteomes" id="UP000016480"/>
    </source>
</evidence>
<sequence>MGKLSHNSLVSNTRLFGVHTVRPGRELTERKVFWCGPFLVAF</sequence>
<dbReference type="Proteomes" id="UP000016480">
    <property type="component" value="Unassembled WGS sequence"/>
</dbReference>
<protein>
    <submittedName>
        <fullName evidence="1">Uncharacterized protein</fullName>
    </submittedName>
</protein>
<evidence type="ECO:0000313" key="1">
    <source>
        <dbReference type="EMBL" id="KAF7785459.1"/>
    </source>
</evidence>
<dbReference type="AlphaFoldDB" id="A0A8T0C449"/>
<proteinExistence type="predicted"/>
<reference evidence="1 2" key="1">
    <citation type="journal article" date="2012" name="J. Bacteriol.">
        <title>Genome sequence of the cycloprodigiosin-producing bacterial strain Pseudoalteromonas rubra ATCC 29570(T).</title>
        <authorList>
            <person name="Xie B.B."/>
            <person name="Shu Y.L."/>
            <person name="Qin Q.L."/>
            <person name="Rong J.C."/>
            <person name="Zhang X.Y."/>
            <person name="Chen X.L."/>
            <person name="Zhou B.C."/>
            <person name="Zhang Y.Z."/>
        </authorList>
    </citation>
    <scope>NUCLEOTIDE SEQUENCE [LARGE SCALE GENOMIC DNA]</scope>
    <source>
        <strain evidence="1 2">DSM 6842</strain>
    </source>
</reference>
<comment type="caution">
    <text evidence="1">The sequence shown here is derived from an EMBL/GenBank/DDBJ whole genome shotgun (WGS) entry which is preliminary data.</text>
</comment>
<accession>A0A8T0C449</accession>
<organism evidence="1 2">
    <name type="scientific">Pseudoalteromonas rubra</name>
    <dbReference type="NCBI Taxonomy" id="43658"/>
    <lineage>
        <taxon>Bacteria</taxon>
        <taxon>Pseudomonadati</taxon>
        <taxon>Pseudomonadota</taxon>
        <taxon>Gammaproteobacteria</taxon>
        <taxon>Alteromonadales</taxon>
        <taxon>Pseudoalteromonadaceae</taxon>
        <taxon>Pseudoalteromonas</taxon>
    </lineage>
</organism>
<name>A0A8T0C449_9GAMM</name>